<proteinExistence type="inferred from homology"/>
<sequence length="451" mass="49520">MQNIMKNTKTYFILTITVLLSLFSCEIEETVDPNQPSADGVLKNATIGQLNELVTGILASTSSGLGVYYEVAGVVGRDVYRFDTADPRYVGDLMGTGNLDNSAFYTNTSYAQRYATIKTANILIEACQNTPVLTAEQVEGYLGFANTLKAFELLNVLNQQYDNGIRIEVADPLNLGPFTANAAEALAQIATIFSEAAVHNAAAGNSFAFDLTSGFETEADADSFTIPANFGKFIKALQARVELYRGNFAQALTFVNQSFIDESGNFNLGVYRVFANASGDRVNPLFFPQNTNGTTRLAHPTWLTDAIPGDLRLSKATIRNEVAETADLVATHDAFRYTSNTSPIAIIRNEELLLIKAEALIQTNQFADAKTIIDLIRVDVGGIGVYTGPLASPEMIDELLFQRRYSLWDEGHRWIDMRRYNRLDELTIDRPGDSVIPQLPRPFNEIGVQGG</sequence>
<feature type="domain" description="RagB/SusD" evidence="6">
    <location>
        <begin position="336"/>
        <end position="424"/>
    </location>
</feature>
<evidence type="ECO:0000256" key="1">
    <source>
        <dbReference type="ARBA" id="ARBA00004442"/>
    </source>
</evidence>
<comment type="similarity">
    <text evidence="2">Belongs to the SusD family.</text>
</comment>
<evidence type="ECO:0000256" key="2">
    <source>
        <dbReference type="ARBA" id="ARBA00006275"/>
    </source>
</evidence>
<dbReference type="PROSITE" id="PS51257">
    <property type="entry name" value="PROKAR_LIPOPROTEIN"/>
    <property type="match status" value="1"/>
</dbReference>
<keyword evidence="3" id="KW-0732">Signal</keyword>
<keyword evidence="8" id="KW-1185">Reference proteome</keyword>
<evidence type="ECO:0000256" key="5">
    <source>
        <dbReference type="ARBA" id="ARBA00023237"/>
    </source>
</evidence>
<organism evidence="7 8">
    <name type="scientific">Chryseotalea sanaruensis</name>
    <dbReference type="NCBI Taxonomy" id="2482724"/>
    <lineage>
        <taxon>Bacteria</taxon>
        <taxon>Pseudomonadati</taxon>
        <taxon>Bacteroidota</taxon>
        <taxon>Cytophagia</taxon>
        <taxon>Cytophagales</taxon>
        <taxon>Chryseotaleaceae</taxon>
        <taxon>Chryseotalea</taxon>
    </lineage>
</organism>
<dbReference type="Proteomes" id="UP000288227">
    <property type="component" value="Unassembled WGS sequence"/>
</dbReference>
<evidence type="ECO:0000256" key="3">
    <source>
        <dbReference type="ARBA" id="ARBA00022729"/>
    </source>
</evidence>
<dbReference type="CDD" id="cd08977">
    <property type="entry name" value="SusD"/>
    <property type="match status" value="1"/>
</dbReference>
<keyword evidence="5" id="KW-0998">Cell outer membrane</keyword>
<evidence type="ECO:0000259" key="6">
    <source>
        <dbReference type="Pfam" id="PF07980"/>
    </source>
</evidence>
<accession>A0A401UAT9</accession>
<dbReference type="Pfam" id="PF07980">
    <property type="entry name" value="SusD_RagB"/>
    <property type="match status" value="1"/>
</dbReference>
<dbReference type="InterPro" id="IPR011990">
    <property type="entry name" value="TPR-like_helical_dom_sf"/>
</dbReference>
<dbReference type="GO" id="GO:0009279">
    <property type="term" value="C:cell outer membrane"/>
    <property type="evidence" value="ECO:0007669"/>
    <property type="project" value="UniProtKB-SubCell"/>
</dbReference>
<evidence type="ECO:0000313" key="8">
    <source>
        <dbReference type="Proteomes" id="UP000288227"/>
    </source>
</evidence>
<evidence type="ECO:0000313" key="7">
    <source>
        <dbReference type="EMBL" id="GCC51964.1"/>
    </source>
</evidence>
<protein>
    <submittedName>
        <fullName evidence="7">RagB/SusD family nutrient uptake outer membrane protein</fullName>
    </submittedName>
</protein>
<dbReference type="EMBL" id="BHXQ01000004">
    <property type="protein sequence ID" value="GCC51964.1"/>
    <property type="molecule type" value="Genomic_DNA"/>
</dbReference>
<dbReference type="AlphaFoldDB" id="A0A401UAT9"/>
<evidence type="ECO:0000256" key="4">
    <source>
        <dbReference type="ARBA" id="ARBA00023136"/>
    </source>
</evidence>
<gene>
    <name evidence="7" type="ORF">SanaruYs_21950</name>
</gene>
<name>A0A401UAT9_9BACT</name>
<reference evidence="7 8" key="1">
    <citation type="submission" date="2018-11" db="EMBL/GenBank/DDBJ databases">
        <title>Chryseotalea sanarue gen. nov., sp., nov., a member of the family Cytophagaceae, isolated from a brackish lake in Hamamatsu Japan.</title>
        <authorList>
            <person name="Maejima Y."/>
            <person name="Iino T."/>
            <person name="Muraguchi Y."/>
            <person name="Fukuda K."/>
            <person name="Ohkuma M."/>
            <person name="Moriuchi R."/>
            <person name="Dohra H."/>
            <person name="Kimbara K."/>
            <person name="Shintani M."/>
        </authorList>
    </citation>
    <scope>NUCLEOTIDE SEQUENCE [LARGE SCALE GENOMIC DNA]</scope>
    <source>
        <strain evidence="7 8">Ys</strain>
    </source>
</reference>
<dbReference type="Gene3D" id="1.25.40.390">
    <property type="match status" value="1"/>
</dbReference>
<dbReference type="InterPro" id="IPR012944">
    <property type="entry name" value="SusD_RagB_dom"/>
</dbReference>
<comment type="subcellular location">
    <subcellularLocation>
        <location evidence="1">Cell outer membrane</location>
    </subcellularLocation>
</comment>
<comment type="caution">
    <text evidence="7">The sequence shown here is derived from an EMBL/GenBank/DDBJ whole genome shotgun (WGS) entry which is preliminary data.</text>
</comment>
<keyword evidence="4" id="KW-0472">Membrane</keyword>
<dbReference type="SUPFAM" id="SSF48452">
    <property type="entry name" value="TPR-like"/>
    <property type="match status" value="1"/>
</dbReference>